<evidence type="ECO:0000313" key="2">
    <source>
        <dbReference type="EMBL" id="KAK2971150.1"/>
    </source>
</evidence>
<organism evidence="2 3">
    <name type="scientific">Escallonia rubra</name>
    <dbReference type="NCBI Taxonomy" id="112253"/>
    <lineage>
        <taxon>Eukaryota</taxon>
        <taxon>Viridiplantae</taxon>
        <taxon>Streptophyta</taxon>
        <taxon>Embryophyta</taxon>
        <taxon>Tracheophyta</taxon>
        <taxon>Spermatophyta</taxon>
        <taxon>Magnoliopsida</taxon>
        <taxon>eudicotyledons</taxon>
        <taxon>Gunneridae</taxon>
        <taxon>Pentapetalae</taxon>
        <taxon>asterids</taxon>
        <taxon>campanulids</taxon>
        <taxon>Escalloniales</taxon>
        <taxon>Escalloniaceae</taxon>
        <taxon>Escallonia</taxon>
    </lineage>
</organism>
<feature type="region of interest" description="Disordered" evidence="1">
    <location>
        <begin position="1"/>
        <end position="65"/>
    </location>
</feature>
<protein>
    <submittedName>
        <fullName evidence="2">Uncharacterized protein</fullName>
    </submittedName>
</protein>
<feature type="compositionally biased region" description="Low complexity" evidence="1">
    <location>
        <begin position="9"/>
        <end position="37"/>
    </location>
</feature>
<gene>
    <name evidence="2" type="ORF">RJ640_008574</name>
</gene>
<sequence length="86" mass="9244">MAELPTPEAGSSNNSSASSSGSTLSQSNSVSNQSTQLKTQISEVETRTNKRARESGNKHPELYHRTSSLGVKFTVPRGTTMEVMTK</sequence>
<keyword evidence="3" id="KW-1185">Reference proteome</keyword>
<comment type="caution">
    <text evidence="2">The sequence shown here is derived from an EMBL/GenBank/DDBJ whole genome shotgun (WGS) entry which is preliminary data.</text>
</comment>
<dbReference type="AlphaFoldDB" id="A0AA88QXG2"/>
<accession>A0AA88QXG2</accession>
<evidence type="ECO:0000313" key="3">
    <source>
        <dbReference type="Proteomes" id="UP001187471"/>
    </source>
</evidence>
<feature type="compositionally biased region" description="Basic and acidic residues" evidence="1">
    <location>
        <begin position="44"/>
        <end position="64"/>
    </location>
</feature>
<reference evidence="2" key="1">
    <citation type="submission" date="2022-12" db="EMBL/GenBank/DDBJ databases">
        <title>Draft genome assemblies for two species of Escallonia (Escalloniales).</title>
        <authorList>
            <person name="Chanderbali A."/>
            <person name="Dervinis C."/>
            <person name="Anghel I."/>
            <person name="Soltis D."/>
            <person name="Soltis P."/>
            <person name="Zapata F."/>
        </authorList>
    </citation>
    <scope>NUCLEOTIDE SEQUENCE</scope>
    <source>
        <strain evidence="2">UCBG92.1500</strain>
        <tissue evidence="2">Leaf</tissue>
    </source>
</reference>
<evidence type="ECO:0000256" key="1">
    <source>
        <dbReference type="SAM" id="MobiDB-lite"/>
    </source>
</evidence>
<name>A0AA88QXG2_9ASTE</name>
<dbReference type="EMBL" id="JAVXUO010002601">
    <property type="protein sequence ID" value="KAK2971150.1"/>
    <property type="molecule type" value="Genomic_DNA"/>
</dbReference>
<dbReference type="Proteomes" id="UP001187471">
    <property type="component" value="Unassembled WGS sequence"/>
</dbReference>
<proteinExistence type="predicted"/>